<organism evidence="5 6">
    <name type="scientific">Enterococcus ratti</name>
    <dbReference type="NCBI Taxonomy" id="150033"/>
    <lineage>
        <taxon>Bacteria</taxon>
        <taxon>Bacillati</taxon>
        <taxon>Bacillota</taxon>
        <taxon>Bacilli</taxon>
        <taxon>Lactobacillales</taxon>
        <taxon>Enterococcaceae</taxon>
        <taxon>Enterococcus</taxon>
    </lineage>
</organism>
<dbReference type="InterPro" id="IPR036390">
    <property type="entry name" value="WH_DNA-bd_sf"/>
</dbReference>
<gene>
    <name evidence="5" type="ORF">RV14_GL002408</name>
</gene>
<evidence type="ECO:0000256" key="1">
    <source>
        <dbReference type="ARBA" id="ARBA00023015"/>
    </source>
</evidence>
<dbReference type="GO" id="GO:0003700">
    <property type="term" value="F:DNA-binding transcription factor activity"/>
    <property type="evidence" value="ECO:0007669"/>
    <property type="project" value="InterPro"/>
</dbReference>
<dbReference type="InterPro" id="IPR050661">
    <property type="entry name" value="BglG_antiterminators"/>
</dbReference>
<evidence type="ECO:0000256" key="2">
    <source>
        <dbReference type="ARBA" id="ARBA00023125"/>
    </source>
</evidence>
<dbReference type="PANTHER" id="PTHR30185:SF18">
    <property type="entry name" value="TRANSCRIPTIONAL REGULATOR MTLR"/>
    <property type="match status" value="1"/>
</dbReference>
<dbReference type="Pfam" id="PF05043">
    <property type="entry name" value="Mga"/>
    <property type="match status" value="1"/>
</dbReference>
<dbReference type="InterPro" id="IPR001034">
    <property type="entry name" value="DeoR_HTH"/>
</dbReference>
<dbReference type="PROSITE" id="PS00894">
    <property type="entry name" value="HTH_DEOR_1"/>
    <property type="match status" value="1"/>
</dbReference>
<dbReference type="PANTHER" id="PTHR30185">
    <property type="entry name" value="CRYPTIC BETA-GLUCOSIDE BGL OPERON ANTITERMINATOR"/>
    <property type="match status" value="1"/>
</dbReference>
<reference evidence="5 6" key="1">
    <citation type="submission" date="2014-12" db="EMBL/GenBank/DDBJ databases">
        <title>Draft genome sequences of 29 type strains of Enterococci.</title>
        <authorList>
            <person name="Zhong Z."/>
            <person name="Sun Z."/>
            <person name="Liu W."/>
            <person name="Zhang W."/>
            <person name="Zhang H."/>
        </authorList>
    </citation>
    <scope>NUCLEOTIDE SEQUENCE [LARGE SCALE GENOMIC DNA]</scope>
    <source>
        <strain evidence="5 6">DSM 15687</strain>
    </source>
</reference>
<dbReference type="AlphaFoldDB" id="A0A1L8WLF4"/>
<protein>
    <recommendedName>
        <fullName evidence="4">HTH deoR-type domain-containing protein</fullName>
    </recommendedName>
</protein>
<accession>A0A1L8WLF4</accession>
<dbReference type="InterPro" id="IPR007737">
    <property type="entry name" value="Mga_HTH"/>
</dbReference>
<dbReference type="EMBL" id="JXLB01000009">
    <property type="protein sequence ID" value="OJG81865.1"/>
    <property type="molecule type" value="Genomic_DNA"/>
</dbReference>
<dbReference type="InterPro" id="IPR018356">
    <property type="entry name" value="Tscrpt_reg_HTH_DeoR_CS"/>
</dbReference>
<dbReference type="InterPro" id="IPR013199">
    <property type="entry name" value="HTH_Mga_DNA-bd_dom"/>
</dbReference>
<evidence type="ECO:0000313" key="6">
    <source>
        <dbReference type="Proteomes" id="UP000182152"/>
    </source>
</evidence>
<comment type="caution">
    <text evidence="5">The sequence shown here is derived from an EMBL/GenBank/DDBJ whole genome shotgun (WGS) entry which is preliminary data.</text>
</comment>
<keyword evidence="3" id="KW-0804">Transcription</keyword>
<dbReference type="Gene3D" id="1.10.10.10">
    <property type="entry name" value="Winged helix-like DNA-binding domain superfamily/Winged helix DNA-binding domain"/>
    <property type="match status" value="2"/>
</dbReference>
<dbReference type="GO" id="GO:0003677">
    <property type="term" value="F:DNA binding"/>
    <property type="evidence" value="ECO:0007669"/>
    <property type="project" value="UniProtKB-KW"/>
</dbReference>
<dbReference type="InterPro" id="IPR036388">
    <property type="entry name" value="WH-like_DNA-bd_sf"/>
</dbReference>
<dbReference type="Pfam" id="PF08280">
    <property type="entry name" value="HTH_Mga"/>
    <property type="match status" value="1"/>
</dbReference>
<dbReference type="PROSITE" id="PS51000">
    <property type="entry name" value="HTH_DEOR_2"/>
    <property type="match status" value="1"/>
</dbReference>
<evidence type="ECO:0000256" key="3">
    <source>
        <dbReference type="ARBA" id="ARBA00023163"/>
    </source>
</evidence>
<keyword evidence="2" id="KW-0238">DNA-binding</keyword>
<keyword evidence="1" id="KW-0805">Transcription regulation</keyword>
<sequence length="540" mass="63935">MITNEQMNPKMVIGILPSARYIKVIFIESSVLKIKEAHIFITRGEMEAKMREILDGRLKRQLNILEILWETEWITTAELAEKIDSSEKTIRNDLSQINEIIAPLSIETSFRAGIILKKDLTTPKSFIYSKILENSLEYTLLETIFLRKASSKEELSDILYISETQVSRVINRINQEIRFFDFQITNHIEIIGNEGNIRDFFAIYFSEKYHLPEKLIQQEEINLISDIIEMFIKENTVWAVANNDHHLFLGNIKFQLFVCLVRLKQGYKIETNEIPFCFSHLVNEKNMVEKIHTIFDMEEMEEENLKQLFYEFYQPINPTSRFHSEGIDIDSVFIKKQIGQVITLLEDQFGLLCDNRDKLIHDIYWTTMSSIRPTYILYDKKTEFFENTLRLSPDLVTALRDEFFDIYFSLGNPFFSYLDEMIHQSIFKLLTSWSELWIQVRKNKASIKVALLLDSSYDHMRMLKEEIQFYFRQNIKIEIISPFTRIQKVYLQKFDCLLTNVYFPDYFGIPTIGISSYLDEDVIDKLVDYYHLKINAEIDL</sequence>
<proteinExistence type="predicted"/>
<keyword evidence="6" id="KW-1185">Reference proteome</keyword>
<name>A0A1L8WLF4_9ENTE</name>
<feature type="domain" description="HTH deoR-type" evidence="4">
    <location>
        <begin position="57"/>
        <end position="116"/>
    </location>
</feature>
<dbReference type="Proteomes" id="UP000182152">
    <property type="component" value="Unassembled WGS sequence"/>
</dbReference>
<evidence type="ECO:0000259" key="4">
    <source>
        <dbReference type="PROSITE" id="PS51000"/>
    </source>
</evidence>
<evidence type="ECO:0000313" key="5">
    <source>
        <dbReference type="EMBL" id="OJG81865.1"/>
    </source>
</evidence>
<dbReference type="STRING" id="150033.RV14_GL002408"/>
<dbReference type="SUPFAM" id="SSF46785">
    <property type="entry name" value="Winged helix' DNA-binding domain"/>
    <property type="match status" value="1"/>
</dbReference>